<dbReference type="eggNOG" id="ENOG502Z9W4">
    <property type="taxonomic scope" value="Bacteria"/>
</dbReference>
<reference evidence="3 4" key="1">
    <citation type="submission" date="2014-06" db="EMBL/GenBank/DDBJ databases">
        <authorList>
            <person name="Urmite Genomes Urmite Genomes"/>
        </authorList>
    </citation>
    <scope>NUCLEOTIDE SEQUENCE [LARGE SCALE GENOMIC DNA]</scope>
</reference>
<feature type="compositionally biased region" description="Low complexity" evidence="1">
    <location>
        <begin position="534"/>
        <end position="548"/>
    </location>
</feature>
<feature type="domain" description="ShET2 enterotoxin N-terminal" evidence="2">
    <location>
        <begin position="32"/>
        <end position="210"/>
    </location>
</feature>
<dbReference type="InterPro" id="IPR012927">
    <property type="entry name" value="Toxin_15_N"/>
</dbReference>
<keyword evidence="4" id="KW-1185">Reference proteome</keyword>
<dbReference type="Proteomes" id="UP000044071">
    <property type="component" value="Unassembled WGS sequence"/>
</dbReference>
<sequence length="650" mass="72098">MVAPSQTSSELRAKAMELLGKGRRVTKLGSEHVIYKSKNGKSNLNLNGQAKDIYNKEIECRQLAYYVVQNDMKNYHNSLSSEFGISNIDSLRRNIFDSEKLMYAGSYYYFTDYRTFGNALYDVSENLSDGERTSFLVNSSVHSMAVTIKRHGPNYIVKFYDPNETSSHIRALCLNREIFRNLEFSDFCNDARSHFRESRHMTLISYDKNRYPEKSVTTTRYVDEKEKLFSFLRYGLNEQLKDYLQENASLPVDVLEARIGGTPGAWFCFQEGHAKSLAIFIDAVLKGPLTTEEKSALILARSGGLPGFHIAAFQNRLETTSVFFHQVLNNDNLSDDVKIAIILAKTERHGSIIELAITTKRDKVIQIFLDKLLSSQLPEERKAEVFSVVLDEILKANRLSDDMKVALVTAAAPTVSAPVRLTLLEKILDINCPLADTQKAQLTDQFPLRQDSAATAIPPVRRGPTVIETVPSGLRVTIERGIDLDIPSAQGPQQSPSSSSSRALAPVKRGPTTTEITPSGLTVIIERGIDLDTPSAQGPQQSPSSSFSRALAPVRRGPTTTEITPSGLTVIIERGIDLDTPSAQGPQQGFSSFSSRFFSSVRHRSATVQNTAQREITSAASSARQVNEYKNTLSKVKEEQAPAPDISPTR</sequence>
<evidence type="ECO:0000256" key="1">
    <source>
        <dbReference type="SAM" id="MobiDB-lite"/>
    </source>
</evidence>
<evidence type="ECO:0000313" key="4">
    <source>
        <dbReference type="Proteomes" id="UP000044071"/>
    </source>
</evidence>
<feature type="compositionally biased region" description="Polar residues" evidence="1">
    <location>
        <begin position="609"/>
        <end position="634"/>
    </location>
</feature>
<dbReference type="RefSeq" id="WP_043872915.1">
    <property type="nucleotide sequence ID" value="NZ_CCVW01000001.1"/>
</dbReference>
<accession>A0A078KTT6</accession>
<feature type="compositionally biased region" description="Low complexity" evidence="1">
    <location>
        <begin position="487"/>
        <end position="501"/>
    </location>
</feature>
<gene>
    <name evidence="3" type="ORF">BN59_00641</name>
</gene>
<name>A0A078KTT6_9GAMM</name>
<proteinExistence type="predicted"/>
<protein>
    <recommendedName>
        <fullName evidence="2">ShET2 enterotoxin N-terminal domain-containing protein</fullName>
    </recommendedName>
</protein>
<dbReference type="EMBL" id="CCSB01000001">
    <property type="protein sequence ID" value="CDZ76372.1"/>
    <property type="molecule type" value="Genomic_DNA"/>
</dbReference>
<feature type="region of interest" description="Disordered" evidence="1">
    <location>
        <begin position="609"/>
        <end position="650"/>
    </location>
</feature>
<dbReference type="Pfam" id="PF07906">
    <property type="entry name" value="Toxin_15"/>
    <property type="match status" value="1"/>
</dbReference>
<feature type="region of interest" description="Disordered" evidence="1">
    <location>
        <begin position="486"/>
        <end position="563"/>
    </location>
</feature>
<evidence type="ECO:0000259" key="2">
    <source>
        <dbReference type="Pfam" id="PF07906"/>
    </source>
</evidence>
<feature type="compositionally biased region" description="Polar residues" evidence="1">
    <location>
        <begin position="511"/>
        <end position="520"/>
    </location>
</feature>
<evidence type="ECO:0000313" key="3">
    <source>
        <dbReference type="EMBL" id="CDZ76372.1"/>
    </source>
</evidence>
<dbReference type="AlphaFoldDB" id="A0A078KTT6"/>
<organism evidence="3 4">
    <name type="scientific">Legionella massiliensis</name>
    <dbReference type="NCBI Taxonomy" id="1034943"/>
    <lineage>
        <taxon>Bacteria</taxon>
        <taxon>Pseudomonadati</taxon>
        <taxon>Pseudomonadota</taxon>
        <taxon>Gammaproteobacteria</taxon>
        <taxon>Legionellales</taxon>
        <taxon>Legionellaceae</taxon>
        <taxon>Legionella</taxon>
    </lineage>
</organism>